<reference evidence="9" key="1">
    <citation type="submission" date="2014-03" db="EMBL/GenBank/DDBJ databases">
        <authorList>
            <person name="Urmite Genomes U."/>
        </authorList>
    </citation>
    <scope>NUCLEOTIDE SEQUENCE [LARGE SCALE GENOMIC DNA]</scope>
    <source>
        <strain evidence="9">HD-03</strain>
    </source>
</reference>
<dbReference type="EMBL" id="CCDI010000002">
    <property type="protein sequence ID" value="CDQ24034.1"/>
    <property type="molecule type" value="Genomic_DNA"/>
</dbReference>
<name>A0A024P4Q3_9BACI</name>
<evidence type="ECO:0000256" key="7">
    <source>
        <dbReference type="ARBA" id="ARBA00033711"/>
    </source>
</evidence>
<proteinExistence type="inferred from homology"/>
<dbReference type="EC" id="3.1.3.71" evidence="3"/>
<organism evidence="8 9">
    <name type="scientific">Halobacillus karajensis</name>
    <dbReference type="NCBI Taxonomy" id="195088"/>
    <lineage>
        <taxon>Bacteria</taxon>
        <taxon>Bacillati</taxon>
        <taxon>Bacillota</taxon>
        <taxon>Bacilli</taxon>
        <taxon>Bacillales</taxon>
        <taxon>Bacillaceae</taxon>
        <taxon>Halobacillus</taxon>
    </lineage>
</organism>
<comment type="caution">
    <text evidence="8">The sequence shown here is derived from an EMBL/GenBank/DDBJ whole genome shotgun (WGS) entry which is preliminary data.</text>
</comment>
<dbReference type="InterPro" id="IPR036702">
    <property type="entry name" value="ComB-like_sf"/>
</dbReference>
<dbReference type="AlphaFoldDB" id="A0A024P4Q3"/>
<dbReference type="PANTHER" id="PTHR37311:SF1">
    <property type="entry name" value="2-PHOSPHOSULFOLACTATE PHOSPHATASE-RELATED"/>
    <property type="match status" value="1"/>
</dbReference>
<dbReference type="Gene3D" id="3.90.1560.10">
    <property type="entry name" value="ComB-like"/>
    <property type="match status" value="1"/>
</dbReference>
<dbReference type="SUPFAM" id="SSF142823">
    <property type="entry name" value="ComB-like"/>
    <property type="match status" value="1"/>
</dbReference>
<reference evidence="8 9" key="2">
    <citation type="submission" date="2014-05" db="EMBL/GenBank/DDBJ databases">
        <title>Draft genome sequence of Halobacillus karajensis HK-03.</title>
        <authorList>
            <person name="Khelaifia S."/>
            <person name="Croce O."/>
            <person name="Lagier J.C."/>
            <person name="Raoult D."/>
        </authorList>
    </citation>
    <scope>NUCLEOTIDE SEQUENCE [LARGE SCALE GENOMIC DNA]</scope>
    <source>
        <strain evidence="8 9">HD-03</strain>
    </source>
</reference>
<dbReference type="RefSeq" id="WP_035508510.1">
    <property type="nucleotide sequence ID" value="NZ_CCDH010000003.1"/>
</dbReference>
<dbReference type="GO" id="GO:0050545">
    <property type="term" value="F:sulfopyruvate decarboxylase activity"/>
    <property type="evidence" value="ECO:0007669"/>
    <property type="project" value="TreeGrafter"/>
</dbReference>
<evidence type="ECO:0000313" key="8">
    <source>
        <dbReference type="EMBL" id="CDQ24034.1"/>
    </source>
</evidence>
<dbReference type="Proteomes" id="UP000028868">
    <property type="component" value="Unassembled WGS sequence"/>
</dbReference>
<dbReference type="InterPro" id="IPR005238">
    <property type="entry name" value="ComB-like"/>
</dbReference>
<evidence type="ECO:0000256" key="6">
    <source>
        <dbReference type="ARBA" id="ARBA00022842"/>
    </source>
</evidence>
<comment type="similarity">
    <text evidence="2">Belongs to the ComB family.</text>
</comment>
<gene>
    <name evidence="8" type="primary">comB</name>
    <name evidence="8" type="ORF">BN983_02298</name>
</gene>
<keyword evidence="6" id="KW-0460">Magnesium</keyword>
<comment type="cofactor">
    <cofactor evidence="1">
        <name>Mg(2+)</name>
        <dbReference type="ChEBI" id="CHEBI:18420"/>
    </cofactor>
</comment>
<sequence length="240" mass="26590">MGEVQVILKKEDIRPDFLKGKIVVVFDVLFATSTMTAAIADGASSVIPVFSPDQAKKEAEKLNDSFILAGEDKGQRIEGFHPPLRTNLKEIIKNKHLILSTTNGTIALHKSRNASFLYASSLLNNPAMAEYLAEQHREENIVLVCSGSSGRYTMEDFYGAGSLIYFMQKFREWKLSDASVTALHFYSGSGEAKSLLNNCRIGRYLVKEGLNPEEIDFVAQEGLFDSILMYDHKSGQIKGG</sequence>
<dbReference type="OrthoDB" id="4913at2"/>
<evidence type="ECO:0000256" key="4">
    <source>
        <dbReference type="ARBA" id="ARBA00021948"/>
    </source>
</evidence>
<evidence type="ECO:0000256" key="3">
    <source>
        <dbReference type="ARBA" id="ARBA00012953"/>
    </source>
</evidence>
<evidence type="ECO:0000256" key="2">
    <source>
        <dbReference type="ARBA" id="ARBA00009997"/>
    </source>
</evidence>
<dbReference type="GO" id="GO:0000287">
    <property type="term" value="F:magnesium ion binding"/>
    <property type="evidence" value="ECO:0007669"/>
    <property type="project" value="InterPro"/>
</dbReference>
<evidence type="ECO:0000256" key="1">
    <source>
        <dbReference type="ARBA" id="ARBA00001946"/>
    </source>
</evidence>
<keyword evidence="9" id="KW-1185">Reference proteome</keyword>
<evidence type="ECO:0000313" key="9">
    <source>
        <dbReference type="Proteomes" id="UP000028868"/>
    </source>
</evidence>
<dbReference type="PANTHER" id="PTHR37311">
    <property type="entry name" value="2-PHOSPHOSULFOLACTATE PHOSPHATASE-RELATED"/>
    <property type="match status" value="1"/>
</dbReference>
<dbReference type="Pfam" id="PF04029">
    <property type="entry name" value="2-ph_phosp"/>
    <property type="match status" value="1"/>
</dbReference>
<evidence type="ECO:0000256" key="5">
    <source>
        <dbReference type="ARBA" id="ARBA00022801"/>
    </source>
</evidence>
<comment type="catalytic activity">
    <reaction evidence="7">
        <text>(2R)-O-phospho-3-sulfolactate + H2O = (2R)-3-sulfolactate + phosphate</text>
        <dbReference type="Rhea" id="RHEA:23416"/>
        <dbReference type="ChEBI" id="CHEBI:15377"/>
        <dbReference type="ChEBI" id="CHEBI:15597"/>
        <dbReference type="ChEBI" id="CHEBI:43474"/>
        <dbReference type="ChEBI" id="CHEBI:58738"/>
        <dbReference type="EC" id="3.1.3.71"/>
    </reaction>
</comment>
<keyword evidence="5" id="KW-0378">Hydrolase</keyword>
<dbReference type="GO" id="GO:0050532">
    <property type="term" value="F:2-phosphosulfolactate phosphatase activity"/>
    <property type="evidence" value="ECO:0007669"/>
    <property type="project" value="UniProtKB-EC"/>
</dbReference>
<protein>
    <recommendedName>
        <fullName evidence="4">Probable 2-phosphosulfolactate phosphatase</fullName>
        <ecNumber evidence="3">3.1.3.71</ecNumber>
    </recommendedName>
</protein>
<accession>A0A024P4Q3</accession>